<sequence>MVKEMTIKMNPYLPPSCRYRQRRNKEPRPKWRRVTARNNKPHRGADGKNSGTIGRRTVVDSKKPTIDLTEAAAQKPKRQRRAAVTASRSQEKEEKRQLQLEAAEKKRRKNKESRLCERTKERRG</sequence>
<evidence type="ECO:0000313" key="1">
    <source>
        <dbReference type="EMBL" id="KAI5683055.1"/>
    </source>
</evidence>
<dbReference type="EMBL" id="CM044701">
    <property type="protein sequence ID" value="KAI5683055.1"/>
    <property type="molecule type" value="Genomic_DNA"/>
</dbReference>
<keyword evidence="2" id="KW-1185">Reference proteome</keyword>
<protein>
    <submittedName>
        <fullName evidence="1">Uncharacterized protein</fullName>
    </submittedName>
</protein>
<reference evidence="2" key="1">
    <citation type="journal article" date="2023" name="Nat. Plants">
        <title>Single-cell RNA sequencing provides a high-resolution roadmap for understanding the multicellular compartmentation of specialized metabolism.</title>
        <authorList>
            <person name="Sun S."/>
            <person name="Shen X."/>
            <person name="Li Y."/>
            <person name="Li Y."/>
            <person name="Wang S."/>
            <person name="Li R."/>
            <person name="Zhang H."/>
            <person name="Shen G."/>
            <person name="Guo B."/>
            <person name="Wei J."/>
            <person name="Xu J."/>
            <person name="St-Pierre B."/>
            <person name="Chen S."/>
            <person name="Sun C."/>
        </authorList>
    </citation>
    <scope>NUCLEOTIDE SEQUENCE [LARGE SCALE GENOMIC DNA]</scope>
</reference>
<proteinExistence type="predicted"/>
<dbReference type="Proteomes" id="UP001060085">
    <property type="component" value="Linkage Group LG01"/>
</dbReference>
<name>A0ACC0CDT7_CATRO</name>
<evidence type="ECO:0000313" key="2">
    <source>
        <dbReference type="Proteomes" id="UP001060085"/>
    </source>
</evidence>
<accession>A0ACC0CDT7</accession>
<comment type="caution">
    <text evidence="1">The sequence shown here is derived from an EMBL/GenBank/DDBJ whole genome shotgun (WGS) entry which is preliminary data.</text>
</comment>
<gene>
    <name evidence="1" type="ORF">M9H77_04283</name>
</gene>
<organism evidence="1 2">
    <name type="scientific">Catharanthus roseus</name>
    <name type="common">Madagascar periwinkle</name>
    <name type="synonym">Vinca rosea</name>
    <dbReference type="NCBI Taxonomy" id="4058"/>
    <lineage>
        <taxon>Eukaryota</taxon>
        <taxon>Viridiplantae</taxon>
        <taxon>Streptophyta</taxon>
        <taxon>Embryophyta</taxon>
        <taxon>Tracheophyta</taxon>
        <taxon>Spermatophyta</taxon>
        <taxon>Magnoliopsida</taxon>
        <taxon>eudicotyledons</taxon>
        <taxon>Gunneridae</taxon>
        <taxon>Pentapetalae</taxon>
        <taxon>asterids</taxon>
        <taxon>lamiids</taxon>
        <taxon>Gentianales</taxon>
        <taxon>Apocynaceae</taxon>
        <taxon>Rauvolfioideae</taxon>
        <taxon>Vinceae</taxon>
        <taxon>Catharanthinae</taxon>
        <taxon>Catharanthus</taxon>
    </lineage>
</organism>